<dbReference type="Pfam" id="PF13607">
    <property type="entry name" value="Succ_CoA_lig"/>
    <property type="match status" value="1"/>
</dbReference>
<dbReference type="EMBL" id="QKYN01000074">
    <property type="protein sequence ID" value="RAG83994.1"/>
    <property type="molecule type" value="Genomic_DNA"/>
</dbReference>
<dbReference type="InterPro" id="IPR032875">
    <property type="entry name" value="Succ_CoA_lig_flav_dom"/>
</dbReference>
<dbReference type="InterPro" id="IPR036291">
    <property type="entry name" value="NAD(P)-bd_dom_sf"/>
</dbReference>
<proteinExistence type="predicted"/>
<organism evidence="2 3">
    <name type="scientific">Streptacidiphilus pinicola</name>
    <dbReference type="NCBI Taxonomy" id="2219663"/>
    <lineage>
        <taxon>Bacteria</taxon>
        <taxon>Bacillati</taxon>
        <taxon>Actinomycetota</taxon>
        <taxon>Actinomycetes</taxon>
        <taxon>Kitasatosporales</taxon>
        <taxon>Streptomycetaceae</taxon>
        <taxon>Streptacidiphilus</taxon>
    </lineage>
</organism>
<dbReference type="Gene3D" id="3.30.470.20">
    <property type="entry name" value="ATP-grasp fold, B domain"/>
    <property type="match status" value="1"/>
</dbReference>
<name>A0A2X0IG23_9ACTN</name>
<dbReference type="InterPro" id="IPR016102">
    <property type="entry name" value="Succinyl-CoA_synth-like"/>
</dbReference>
<dbReference type="GO" id="GO:0043758">
    <property type="term" value="F:acetate-CoA ligase (ADP-forming) activity"/>
    <property type="evidence" value="ECO:0007669"/>
    <property type="project" value="InterPro"/>
</dbReference>
<dbReference type="GO" id="GO:0005524">
    <property type="term" value="F:ATP binding"/>
    <property type="evidence" value="ECO:0007669"/>
    <property type="project" value="InterPro"/>
</dbReference>
<dbReference type="Gene3D" id="3.40.50.720">
    <property type="entry name" value="NAD(P)-binding Rossmann-like Domain"/>
    <property type="match status" value="1"/>
</dbReference>
<reference evidence="2 3" key="1">
    <citation type="submission" date="2018-06" db="EMBL/GenBank/DDBJ databases">
        <title>Streptacidiphilus pinicola sp. nov., isolated from pine grove soil.</title>
        <authorList>
            <person name="Roh S.G."/>
            <person name="Park S."/>
            <person name="Kim M.-K."/>
            <person name="Yun B.-R."/>
            <person name="Park J."/>
            <person name="Kim M.J."/>
            <person name="Kim Y.S."/>
            <person name="Kim S.B."/>
        </authorList>
    </citation>
    <scope>NUCLEOTIDE SEQUENCE [LARGE SCALE GENOMIC DNA]</scope>
    <source>
        <strain evidence="2 3">MMS16-CNU450</strain>
    </source>
</reference>
<dbReference type="InterPro" id="IPR013815">
    <property type="entry name" value="ATP_grasp_subdomain_1"/>
</dbReference>
<dbReference type="Pfam" id="PF13549">
    <property type="entry name" value="ATP-grasp_5"/>
    <property type="match status" value="1"/>
</dbReference>
<dbReference type="SUPFAM" id="SSF56059">
    <property type="entry name" value="Glutathione synthetase ATP-binding domain-like"/>
    <property type="match status" value="1"/>
</dbReference>
<evidence type="ECO:0000259" key="1">
    <source>
        <dbReference type="SMART" id="SM00881"/>
    </source>
</evidence>
<keyword evidence="3" id="KW-1185">Reference proteome</keyword>
<dbReference type="PANTHER" id="PTHR42793">
    <property type="entry name" value="COA BINDING DOMAIN CONTAINING PROTEIN"/>
    <property type="match status" value="1"/>
</dbReference>
<dbReference type="Pfam" id="PF13380">
    <property type="entry name" value="CoA_binding_2"/>
    <property type="match status" value="1"/>
</dbReference>
<gene>
    <name evidence="2" type="ORF">DN069_19605</name>
</gene>
<dbReference type="SUPFAM" id="SSF52210">
    <property type="entry name" value="Succinyl-CoA synthetase domains"/>
    <property type="match status" value="2"/>
</dbReference>
<feature type="domain" description="CoA-binding" evidence="1">
    <location>
        <begin position="2"/>
        <end position="97"/>
    </location>
</feature>
<dbReference type="SMART" id="SM00881">
    <property type="entry name" value="CoA_binding"/>
    <property type="match status" value="1"/>
</dbReference>
<dbReference type="OrthoDB" id="190266at2"/>
<dbReference type="Pfam" id="PF19045">
    <property type="entry name" value="Ligase_CoA_2"/>
    <property type="match status" value="1"/>
</dbReference>
<accession>A0A2X0IG23</accession>
<dbReference type="PANTHER" id="PTHR42793:SF1">
    <property type="entry name" value="PEPTIDYL-LYSINE N-ACETYLTRANSFERASE PATZ"/>
    <property type="match status" value="1"/>
</dbReference>
<protein>
    <submittedName>
        <fullName evidence="2">CoA-binding protein</fullName>
    </submittedName>
</protein>
<comment type="caution">
    <text evidence="2">The sequence shown here is derived from an EMBL/GenBank/DDBJ whole genome shotgun (WGS) entry which is preliminary data.</text>
</comment>
<dbReference type="Proteomes" id="UP000248889">
    <property type="component" value="Unassembled WGS sequence"/>
</dbReference>
<dbReference type="AlphaFoldDB" id="A0A2X0IG23"/>
<sequence>MFRDPASVAVVGASENPAKWGYWLARGALEGRGRRRVHLVNRGGGEVLGVRAVARLGELGEAPELVAVCVPAAQVPGVVDEALAAGARGLLVITADLEDPAALAARVAAAGARLIGPTSLGLVDTATRLQLAWGGFRPGALAVVSQSGQVGTEIAALAERSGLGISRFVSVGAQVDVTAGELLEDLTDHARTRAVALYLEGFRDAARVFAAVRALRAAGKPVLLLTVGDSEAGGRAARSHTGALTPPAEAVDAVCRAAGAVRVRTPNELVALAGYLVATHPPRGPRVAVLSDSGGQGAIAADCLSRLGLHVPSLGPESADALARLLPPGAATANPVDLAGAGERDLTVYRRTATALLRSGEADAVLLTGYFGSYAVDSPALADAERAVAEDLAADAETAGVPLLLHSMAPDGPTADALRDAGVPVFATVETATRALADALRLARSPGRAVPRVPVHPELRSASGYLAARGALAAAGVAFPALREVRDAADLAAAAAALTAPYVLKAAWLEHKTEHGGVRVGLADPAALSAAFAEMRPRLGEGRYVVEEQDVRPDVVELIVGGRHHPELGPLVVVGAGGVHAELHRDTVTECAPVDAEQALAMVRGLRCAPLLAGWRGRAPVDEKALASTVAAVSRLVAGLPRGAELEINPLRVGPDGALAVDALIVTPATHTHEHPTAGGAQ</sequence>
<dbReference type="Gene3D" id="3.30.1490.20">
    <property type="entry name" value="ATP-grasp fold, A domain"/>
    <property type="match status" value="1"/>
</dbReference>
<dbReference type="Gene3D" id="3.40.50.261">
    <property type="entry name" value="Succinyl-CoA synthetase domains"/>
    <property type="match status" value="2"/>
</dbReference>
<dbReference type="InterPro" id="IPR043938">
    <property type="entry name" value="Ligase_CoA_dom"/>
</dbReference>
<evidence type="ECO:0000313" key="2">
    <source>
        <dbReference type="EMBL" id="RAG83994.1"/>
    </source>
</evidence>
<dbReference type="SUPFAM" id="SSF51735">
    <property type="entry name" value="NAD(P)-binding Rossmann-fold domains"/>
    <property type="match status" value="1"/>
</dbReference>
<dbReference type="InterPro" id="IPR003781">
    <property type="entry name" value="CoA-bd"/>
</dbReference>
<evidence type="ECO:0000313" key="3">
    <source>
        <dbReference type="Proteomes" id="UP000248889"/>
    </source>
</evidence>